<accession>A0A2T8KVX3</accession>
<name>A0A2T8KVX3_9POAL</name>
<evidence type="ECO:0000313" key="1">
    <source>
        <dbReference type="EMBL" id="PVH66321.1"/>
    </source>
</evidence>
<reference evidence="1" key="1">
    <citation type="submission" date="2018-04" db="EMBL/GenBank/DDBJ databases">
        <title>WGS assembly of Panicum hallii.</title>
        <authorList>
            <person name="Lovell J."/>
            <person name="Jenkins J."/>
            <person name="Lowry D."/>
            <person name="Mamidi S."/>
            <person name="Sreedasyam A."/>
            <person name="Weng X."/>
            <person name="Barry K."/>
            <person name="Bonette J."/>
            <person name="Campitelli B."/>
            <person name="Daum C."/>
            <person name="Gordon S."/>
            <person name="Gould B."/>
            <person name="Lipzen A."/>
            <person name="Macqueen A."/>
            <person name="Palacio-Mejia J."/>
            <person name="Plott C."/>
            <person name="Shakirov E."/>
            <person name="Shu S."/>
            <person name="Yoshinaga Y."/>
            <person name="Zane M."/>
            <person name="Rokhsar D."/>
            <person name="Grimwood J."/>
            <person name="Schmutz J."/>
            <person name="Juenger T."/>
        </authorList>
    </citation>
    <scope>NUCLEOTIDE SEQUENCE [LARGE SCALE GENOMIC DNA]</scope>
    <source>
        <strain evidence="1">FIL2</strain>
    </source>
</reference>
<sequence>MGRFAALYELYICDQTMKAKWPESTKYLCIVVFLWVCHQRRNTSVFVIAPRK</sequence>
<gene>
    <name evidence="1" type="ORF">PAHAL_1G206100</name>
</gene>
<organism evidence="1">
    <name type="scientific">Panicum hallii</name>
    <dbReference type="NCBI Taxonomy" id="206008"/>
    <lineage>
        <taxon>Eukaryota</taxon>
        <taxon>Viridiplantae</taxon>
        <taxon>Streptophyta</taxon>
        <taxon>Embryophyta</taxon>
        <taxon>Tracheophyta</taxon>
        <taxon>Spermatophyta</taxon>
        <taxon>Magnoliopsida</taxon>
        <taxon>Liliopsida</taxon>
        <taxon>Poales</taxon>
        <taxon>Poaceae</taxon>
        <taxon>PACMAD clade</taxon>
        <taxon>Panicoideae</taxon>
        <taxon>Panicodae</taxon>
        <taxon>Paniceae</taxon>
        <taxon>Panicinae</taxon>
        <taxon>Panicum</taxon>
        <taxon>Panicum sect. Panicum</taxon>
    </lineage>
</organism>
<dbReference type="Proteomes" id="UP000243499">
    <property type="component" value="Chromosome 1"/>
</dbReference>
<dbReference type="EMBL" id="CM008046">
    <property type="protein sequence ID" value="PVH66321.1"/>
    <property type="molecule type" value="Genomic_DNA"/>
</dbReference>
<dbReference type="Gramene" id="PVH66321">
    <property type="protein sequence ID" value="PVH66321"/>
    <property type="gene ID" value="PAHAL_1G206100"/>
</dbReference>
<proteinExistence type="predicted"/>
<dbReference type="AlphaFoldDB" id="A0A2T8KVX3"/>
<protein>
    <submittedName>
        <fullName evidence="1">Uncharacterized protein</fullName>
    </submittedName>
</protein>